<comment type="similarity">
    <text evidence="1">Belongs to the calycin superfamily. Fatty-acid binding protein (FABP) family.</text>
</comment>
<dbReference type="AlphaFoldDB" id="A0A8C5QUA8"/>
<evidence type="ECO:0000313" key="3">
    <source>
        <dbReference type="Ensembl" id="ENSLLEP00000042777.1"/>
    </source>
</evidence>
<dbReference type="InterPro" id="IPR000566">
    <property type="entry name" value="Lipocln_cytosolic_FA-bd_dom"/>
</dbReference>
<name>A0A8C5QUA8_9ANUR</name>
<dbReference type="GO" id="GO:0008289">
    <property type="term" value="F:lipid binding"/>
    <property type="evidence" value="ECO:0007669"/>
    <property type="project" value="InterPro"/>
</dbReference>
<reference evidence="3" key="1">
    <citation type="submission" date="2025-08" db="UniProtKB">
        <authorList>
            <consortium name="Ensembl"/>
        </authorList>
    </citation>
    <scope>IDENTIFICATION</scope>
</reference>
<sequence length="141" mass="15783">MPGSEHRISISQNKNNFNDYMEALGFTFASNNSCVSLVTRKAASVINPSLIITKNGDTFCMKTESTIKNHSIDFKLEEEFAETTADGRKALTTITLTDGKLIQVQNWDSKTTTITREVIDEKLFATCIMGEVKCVRVYCKK</sequence>
<dbReference type="InterPro" id="IPR031259">
    <property type="entry name" value="ILBP"/>
</dbReference>
<dbReference type="Gene3D" id="2.40.128.20">
    <property type="match status" value="1"/>
</dbReference>
<dbReference type="GeneTree" id="ENSGT00940000160340"/>
<dbReference type="Pfam" id="PF00061">
    <property type="entry name" value="Lipocalin"/>
    <property type="match status" value="1"/>
</dbReference>
<organism evidence="3 4">
    <name type="scientific">Leptobrachium leishanense</name>
    <name type="common">Leishan spiny toad</name>
    <dbReference type="NCBI Taxonomy" id="445787"/>
    <lineage>
        <taxon>Eukaryota</taxon>
        <taxon>Metazoa</taxon>
        <taxon>Chordata</taxon>
        <taxon>Craniata</taxon>
        <taxon>Vertebrata</taxon>
        <taxon>Euteleostomi</taxon>
        <taxon>Amphibia</taxon>
        <taxon>Batrachia</taxon>
        <taxon>Anura</taxon>
        <taxon>Pelobatoidea</taxon>
        <taxon>Megophryidae</taxon>
        <taxon>Leptobrachium</taxon>
    </lineage>
</organism>
<dbReference type="Proteomes" id="UP000694569">
    <property type="component" value="Unplaced"/>
</dbReference>
<keyword evidence="4" id="KW-1185">Reference proteome</keyword>
<protein>
    <recommendedName>
        <fullName evidence="2">Lipocalin/cytosolic fatty-acid binding domain-containing protein</fullName>
    </recommendedName>
</protein>
<dbReference type="PANTHER" id="PTHR11955">
    <property type="entry name" value="FATTY ACID BINDING PROTEIN"/>
    <property type="match status" value="1"/>
</dbReference>
<feature type="domain" description="Lipocalin/cytosolic fatty-acid binding" evidence="2">
    <location>
        <begin position="13"/>
        <end position="138"/>
    </location>
</feature>
<dbReference type="InterPro" id="IPR012674">
    <property type="entry name" value="Calycin"/>
</dbReference>
<evidence type="ECO:0000313" key="4">
    <source>
        <dbReference type="Proteomes" id="UP000694569"/>
    </source>
</evidence>
<accession>A0A8C5QUA8</accession>
<reference evidence="3" key="2">
    <citation type="submission" date="2025-09" db="UniProtKB">
        <authorList>
            <consortium name="Ensembl"/>
        </authorList>
    </citation>
    <scope>IDENTIFICATION</scope>
</reference>
<proteinExistence type="inferred from homology"/>
<dbReference type="Ensembl" id="ENSLLET00000044486.1">
    <property type="protein sequence ID" value="ENSLLEP00000042777.1"/>
    <property type="gene ID" value="ENSLLEG00000027195.1"/>
</dbReference>
<dbReference type="FunFam" id="2.40.128.20:FF:000001">
    <property type="entry name" value="Fatty acid-binding protein, adipocyte"/>
    <property type="match status" value="1"/>
</dbReference>
<evidence type="ECO:0000256" key="1">
    <source>
        <dbReference type="ARBA" id="ARBA00008390"/>
    </source>
</evidence>
<dbReference type="OrthoDB" id="412780at2759"/>
<evidence type="ECO:0000259" key="2">
    <source>
        <dbReference type="Pfam" id="PF00061"/>
    </source>
</evidence>
<dbReference type="SUPFAM" id="SSF50814">
    <property type="entry name" value="Lipocalins"/>
    <property type="match status" value="1"/>
</dbReference>